<gene>
    <name evidence="1" type="ORF">MSBR2_1195</name>
</gene>
<dbReference type="Proteomes" id="UP000033079">
    <property type="component" value="Chromosome"/>
</dbReference>
<proteinExistence type="predicted"/>
<dbReference type="PATRIC" id="fig|1434106.5.peg.1525"/>
<organism evidence="1 2">
    <name type="scientific">Methanosarcina barkeri 227</name>
    <dbReference type="NCBI Taxonomy" id="1434106"/>
    <lineage>
        <taxon>Archaea</taxon>
        <taxon>Methanobacteriati</taxon>
        <taxon>Methanobacteriota</taxon>
        <taxon>Stenosarchaea group</taxon>
        <taxon>Methanomicrobia</taxon>
        <taxon>Methanosarcinales</taxon>
        <taxon>Methanosarcinaceae</taxon>
        <taxon>Methanosarcina</taxon>
    </lineage>
</organism>
<reference evidence="1 2" key="1">
    <citation type="submission" date="2014-07" db="EMBL/GenBank/DDBJ databases">
        <title>Methanogenic archaea and the global carbon cycle.</title>
        <authorList>
            <person name="Henriksen J.R."/>
            <person name="Luke J."/>
            <person name="Reinhart S."/>
            <person name="Benedict M.N."/>
            <person name="Youngblut N.D."/>
            <person name="Metcalf M.E."/>
            <person name="Whitaker R.J."/>
            <person name="Metcalf W.W."/>
        </authorList>
    </citation>
    <scope>NUCLEOTIDE SEQUENCE [LARGE SCALE GENOMIC DNA]</scope>
    <source>
        <strain evidence="1 2">227</strain>
    </source>
</reference>
<evidence type="ECO:0000313" key="2">
    <source>
        <dbReference type="Proteomes" id="UP000033079"/>
    </source>
</evidence>
<evidence type="ECO:0000313" key="1">
    <source>
        <dbReference type="EMBL" id="AKB57711.1"/>
    </source>
</evidence>
<dbReference type="AlphaFoldDB" id="A0A0E3LQ61"/>
<name>A0A0E3LQ61_METBA</name>
<dbReference type="KEGG" id="mbar:MSBR2_1195"/>
<sequence length="189" mass="21910">MKKHRIATTISEKHWILLKKYGEKFETQQKALELALECLENNSKQCPKLTIKQNIWLVWESIDAVCCVQKETLKILIETVNLERFKGYVTQNKPIECVVEFFLQKSLKECSLKEVIDGLTIVFRASHLFDTVNYKDNGDYYVLVLTHSLSLNNSKLCLTTSESVFNTYGVNVESIISEKTIFMKVFKDK</sequence>
<protein>
    <submittedName>
        <fullName evidence="1">Uncharacterized protein</fullName>
    </submittedName>
</protein>
<dbReference type="HOGENOM" id="CLU_123165_0_0_2"/>
<dbReference type="EMBL" id="CP009530">
    <property type="protein sequence ID" value="AKB57711.1"/>
    <property type="molecule type" value="Genomic_DNA"/>
</dbReference>
<accession>A0A0E3LQ61</accession>